<organism evidence="2 3">
    <name type="scientific">Streblomastix strix</name>
    <dbReference type="NCBI Taxonomy" id="222440"/>
    <lineage>
        <taxon>Eukaryota</taxon>
        <taxon>Metamonada</taxon>
        <taxon>Preaxostyla</taxon>
        <taxon>Oxymonadida</taxon>
        <taxon>Streblomastigidae</taxon>
        <taxon>Streblomastix</taxon>
    </lineage>
</organism>
<dbReference type="PROSITE" id="PS50011">
    <property type="entry name" value="PROTEIN_KINASE_DOM"/>
    <property type="match status" value="1"/>
</dbReference>
<evidence type="ECO:0000259" key="1">
    <source>
        <dbReference type="PROSITE" id="PS50011"/>
    </source>
</evidence>
<evidence type="ECO:0000313" key="3">
    <source>
        <dbReference type="Proteomes" id="UP000324800"/>
    </source>
</evidence>
<feature type="domain" description="Protein kinase" evidence="1">
    <location>
        <begin position="1"/>
        <end position="100"/>
    </location>
</feature>
<dbReference type="GO" id="GO:0005524">
    <property type="term" value="F:ATP binding"/>
    <property type="evidence" value="ECO:0007669"/>
    <property type="project" value="InterPro"/>
</dbReference>
<dbReference type="PROSITE" id="PS00108">
    <property type="entry name" value="PROTEIN_KINASE_ST"/>
    <property type="match status" value="1"/>
</dbReference>
<protein>
    <recommendedName>
        <fullName evidence="1">Protein kinase domain-containing protein</fullName>
    </recommendedName>
</protein>
<gene>
    <name evidence="2" type="ORF">EZS28_030098</name>
</gene>
<dbReference type="InterPro" id="IPR011009">
    <property type="entry name" value="Kinase-like_dom_sf"/>
</dbReference>
<name>A0A5J4UVL5_9EUKA</name>
<dbReference type="InterPro" id="IPR008271">
    <property type="entry name" value="Ser/Thr_kinase_AS"/>
</dbReference>
<dbReference type="Gene3D" id="1.10.510.10">
    <property type="entry name" value="Transferase(Phosphotransferase) domain 1"/>
    <property type="match status" value="1"/>
</dbReference>
<proteinExistence type="predicted"/>
<accession>A0A5J4UVL5</accession>
<sequence length="100" mass="11716">MLFSDQTLSYYYLFNERKQFPMMMIAKDSNVIIVVIIMMEEMHIFHSSGLIHRDIKCDNILLHCPPGTGHSPEQFHKSALITQKVEIDLLSQYLRISPLY</sequence>
<comment type="caution">
    <text evidence="2">The sequence shown here is derived from an EMBL/GenBank/DDBJ whole genome shotgun (WGS) entry which is preliminary data.</text>
</comment>
<evidence type="ECO:0000313" key="2">
    <source>
        <dbReference type="EMBL" id="KAA6374377.1"/>
    </source>
</evidence>
<reference evidence="2 3" key="1">
    <citation type="submission" date="2019-03" db="EMBL/GenBank/DDBJ databases">
        <title>Single cell metagenomics reveals metabolic interactions within the superorganism composed of flagellate Streblomastix strix and complex community of Bacteroidetes bacteria on its surface.</title>
        <authorList>
            <person name="Treitli S.C."/>
            <person name="Kolisko M."/>
            <person name="Husnik F."/>
            <person name="Keeling P."/>
            <person name="Hampl V."/>
        </authorList>
    </citation>
    <scope>NUCLEOTIDE SEQUENCE [LARGE SCALE GENOMIC DNA]</scope>
    <source>
        <strain evidence="2">ST1C</strain>
    </source>
</reference>
<dbReference type="Proteomes" id="UP000324800">
    <property type="component" value="Unassembled WGS sequence"/>
</dbReference>
<dbReference type="SUPFAM" id="SSF56112">
    <property type="entry name" value="Protein kinase-like (PK-like)"/>
    <property type="match status" value="1"/>
</dbReference>
<dbReference type="GO" id="GO:0004672">
    <property type="term" value="F:protein kinase activity"/>
    <property type="evidence" value="ECO:0007669"/>
    <property type="project" value="InterPro"/>
</dbReference>
<dbReference type="InterPro" id="IPR000719">
    <property type="entry name" value="Prot_kinase_dom"/>
</dbReference>
<dbReference type="EMBL" id="SNRW01012025">
    <property type="protein sequence ID" value="KAA6374377.1"/>
    <property type="molecule type" value="Genomic_DNA"/>
</dbReference>
<dbReference type="AlphaFoldDB" id="A0A5J4UVL5"/>